<organism evidence="3 4">
    <name type="scientific">Nocardia rhamnosiphila</name>
    <dbReference type="NCBI Taxonomy" id="426716"/>
    <lineage>
        <taxon>Bacteria</taxon>
        <taxon>Bacillati</taxon>
        <taxon>Actinomycetota</taxon>
        <taxon>Actinomycetes</taxon>
        <taxon>Mycobacteriales</taxon>
        <taxon>Nocardiaceae</taxon>
        <taxon>Nocardia</taxon>
    </lineage>
</organism>
<feature type="chain" id="PRO_5045493472" evidence="1">
    <location>
        <begin position="16"/>
        <end position="325"/>
    </location>
</feature>
<dbReference type="Proteomes" id="UP001550628">
    <property type="component" value="Unassembled WGS sequence"/>
</dbReference>
<dbReference type="EMBL" id="JBEYBF010000004">
    <property type="protein sequence ID" value="MEU1951845.1"/>
    <property type="molecule type" value="Genomic_DNA"/>
</dbReference>
<feature type="signal peptide" evidence="1">
    <location>
        <begin position="1"/>
        <end position="15"/>
    </location>
</feature>
<accession>A0ABV2WLT2</accession>
<gene>
    <name evidence="3" type="ORF">ABZ510_08270</name>
</gene>
<protein>
    <submittedName>
        <fullName evidence="3">Alpha/beta fold hydrolase</fullName>
    </submittedName>
</protein>
<dbReference type="Pfam" id="PF12697">
    <property type="entry name" value="Abhydrolase_6"/>
    <property type="match status" value="1"/>
</dbReference>
<dbReference type="InterPro" id="IPR000073">
    <property type="entry name" value="AB_hydrolase_1"/>
</dbReference>
<evidence type="ECO:0000313" key="3">
    <source>
        <dbReference type="EMBL" id="MEU1951845.1"/>
    </source>
</evidence>
<dbReference type="Gene3D" id="3.40.50.1820">
    <property type="entry name" value="alpha/beta hydrolase"/>
    <property type="match status" value="1"/>
</dbReference>
<comment type="caution">
    <text evidence="3">The sequence shown here is derived from an EMBL/GenBank/DDBJ whole genome shotgun (WGS) entry which is preliminary data.</text>
</comment>
<feature type="domain" description="AB hydrolase-1" evidence="2">
    <location>
        <begin position="53"/>
        <end position="308"/>
    </location>
</feature>
<evidence type="ECO:0000256" key="1">
    <source>
        <dbReference type="SAM" id="SignalP"/>
    </source>
</evidence>
<dbReference type="RefSeq" id="WP_356953777.1">
    <property type="nucleotide sequence ID" value="NZ_JBEYBD010000001.1"/>
</dbReference>
<dbReference type="InterPro" id="IPR029058">
    <property type="entry name" value="AB_hydrolase_fold"/>
</dbReference>
<sequence length="325" mass="33382">MVAVLAILTPGMAHAAEPDPGQCAPTAFPLRAGGTLATTLCTPAGGDTDTVMVLMPGSNYNGTYWDFPHAPEIYNFRRAMNAAGYATLVVDRLGTGASSRPVSTGVTATGDAQALHEIIGALRTGLAGARPFGKVVTGGHSLSSGVAVLEATTHHDVDGVLLTGYSHGLNIPGALGIIGTYQPAEQDAAFTGGGYDSGYLTTRPGTREKSFHSPATADPEVVAVDEATKDVFAATEYPDGLTSTLPPMSTQITAPVLVVNGSDDVLCSWVCADTATLQAAEAPHFSPAARLRTFVLPGSGHSVNLARNTAAYQAAVRDWMESIAG</sequence>
<dbReference type="SUPFAM" id="SSF53474">
    <property type="entry name" value="alpha/beta-Hydrolases"/>
    <property type="match status" value="1"/>
</dbReference>
<dbReference type="GO" id="GO:0016787">
    <property type="term" value="F:hydrolase activity"/>
    <property type="evidence" value="ECO:0007669"/>
    <property type="project" value="UniProtKB-KW"/>
</dbReference>
<evidence type="ECO:0000259" key="2">
    <source>
        <dbReference type="Pfam" id="PF12697"/>
    </source>
</evidence>
<keyword evidence="1" id="KW-0732">Signal</keyword>
<proteinExistence type="predicted"/>
<evidence type="ECO:0000313" key="4">
    <source>
        <dbReference type="Proteomes" id="UP001550628"/>
    </source>
</evidence>
<name>A0ABV2WLT2_9NOCA</name>
<reference evidence="3 4" key="1">
    <citation type="submission" date="2024-06" db="EMBL/GenBank/DDBJ databases">
        <title>The Natural Products Discovery Center: Release of the First 8490 Sequenced Strains for Exploring Actinobacteria Biosynthetic Diversity.</title>
        <authorList>
            <person name="Kalkreuter E."/>
            <person name="Kautsar S.A."/>
            <person name="Yang D."/>
            <person name="Bader C.D."/>
            <person name="Teijaro C.N."/>
            <person name="Fluegel L."/>
            <person name="Davis C.M."/>
            <person name="Simpson J.R."/>
            <person name="Lauterbach L."/>
            <person name="Steele A.D."/>
            <person name="Gui C."/>
            <person name="Meng S."/>
            <person name="Li G."/>
            <person name="Viehrig K."/>
            <person name="Ye F."/>
            <person name="Su P."/>
            <person name="Kiefer A.F."/>
            <person name="Nichols A."/>
            <person name="Cepeda A.J."/>
            <person name="Yan W."/>
            <person name="Fan B."/>
            <person name="Jiang Y."/>
            <person name="Adhikari A."/>
            <person name="Zheng C.-J."/>
            <person name="Schuster L."/>
            <person name="Cowan T.M."/>
            <person name="Smanski M.J."/>
            <person name="Chevrette M.G."/>
            <person name="De Carvalho L.P.S."/>
            <person name="Shen B."/>
        </authorList>
    </citation>
    <scope>NUCLEOTIDE SEQUENCE [LARGE SCALE GENOMIC DNA]</scope>
    <source>
        <strain evidence="3 4">NPDC019708</strain>
    </source>
</reference>
<keyword evidence="3" id="KW-0378">Hydrolase</keyword>
<keyword evidence="4" id="KW-1185">Reference proteome</keyword>